<gene>
    <name evidence="8" type="ORF">JIN82_16335</name>
</gene>
<evidence type="ECO:0000313" key="9">
    <source>
        <dbReference type="Proteomes" id="UP000624703"/>
    </source>
</evidence>
<evidence type="ECO:0000259" key="6">
    <source>
        <dbReference type="Pfam" id="PF25973"/>
    </source>
</evidence>
<evidence type="ECO:0000259" key="5">
    <source>
        <dbReference type="Pfam" id="PF25954"/>
    </source>
</evidence>
<dbReference type="SUPFAM" id="SSF111369">
    <property type="entry name" value="HlyD-like secretion proteins"/>
    <property type="match status" value="1"/>
</dbReference>
<keyword evidence="3" id="KW-0812">Transmembrane</keyword>
<dbReference type="InterPro" id="IPR051909">
    <property type="entry name" value="MFP_Cation_Efflux"/>
</dbReference>
<dbReference type="PANTHER" id="PTHR30097:SF4">
    <property type="entry name" value="SLR6042 PROTEIN"/>
    <property type="match status" value="1"/>
</dbReference>
<dbReference type="InterPro" id="IPR058647">
    <property type="entry name" value="BSH_CzcB-like"/>
</dbReference>
<evidence type="ECO:0000256" key="1">
    <source>
        <dbReference type="ARBA" id="ARBA00009477"/>
    </source>
</evidence>
<dbReference type="RefSeq" id="WP_200312743.1">
    <property type="nucleotide sequence ID" value="NZ_JAENIM010000047.1"/>
</dbReference>
<name>A0A8J7MKJ9_9BACT</name>
<dbReference type="Pfam" id="PF25975">
    <property type="entry name" value="CzcB_C"/>
    <property type="match status" value="1"/>
</dbReference>
<accession>A0A8J7MKJ9</accession>
<keyword evidence="3" id="KW-1133">Transmembrane helix</keyword>
<feature type="chain" id="PRO_5035177834" evidence="4">
    <location>
        <begin position="21"/>
        <end position="388"/>
    </location>
</feature>
<dbReference type="Proteomes" id="UP000624703">
    <property type="component" value="Unassembled WGS sequence"/>
</dbReference>
<reference evidence="8" key="1">
    <citation type="submission" date="2021-01" db="EMBL/GenBank/DDBJ databases">
        <title>Modified the classification status of verrucomicrobia.</title>
        <authorList>
            <person name="Feng X."/>
        </authorList>
    </citation>
    <scope>NUCLEOTIDE SEQUENCE</scope>
    <source>
        <strain evidence="8">_KCTC 22039</strain>
    </source>
</reference>
<feature type="domain" description="CusB-like beta-barrel" evidence="5">
    <location>
        <begin position="151"/>
        <end position="227"/>
    </location>
</feature>
<feature type="signal peptide" evidence="4">
    <location>
        <begin position="1"/>
        <end position="20"/>
    </location>
</feature>
<keyword evidence="2" id="KW-0813">Transport</keyword>
<evidence type="ECO:0000259" key="7">
    <source>
        <dbReference type="Pfam" id="PF25975"/>
    </source>
</evidence>
<proteinExistence type="inferred from homology"/>
<dbReference type="InterPro" id="IPR058649">
    <property type="entry name" value="CzcB_C"/>
</dbReference>
<dbReference type="Gene3D" id="2.40.50.100">
    <property type="match status" value="1"/>
</dbReference>
<dbReference type="InterPro" id="IPR058792">
    <property type="entry name" value="Beta-barrel_RND_2"/>
</dbReference>
<keyword evidence="4" id="KW-0732">Signal</keyword>
<keyword evidence="3" id="KW-0472">Membrane</keyword>
<dbReference type="EMBL" id="JAENIM010000047">
    <property type="protein sequence ID" value="MBK1792733.1"/>
    <property type="molecule type" value="Genomic_DNA"/>
</dbReference>
<evidence type="ECO:0000256" key="2">
    <source>
        <dbReference type="ARBA" id="ARBA00022448"/>
    </source>
</evidence>
<evidence type="ECO:0000313" key="8">
    <source>
        <dbReference type="EMBL" id="MBK1792733.1"/>
    </source>
</evidence>
<dbReference type="InterPro" id="IPR006143">
    <property type="entry name" value="RND_pump_MFP"/>
</dbReference>
<feature type="domain" description="CzcB-like C-terminal circularly permuted SH3-like" evidence="7">
    <location>
        <begin position="235"/>
        <end position="296"/>
    </location>
</feature>
<comment type="similarity">
    <text evidence="1">Belongs to the membrane fusion protein (MFP) (TC 8.A.1) family.</text>
</comment>
<dbReference type="Gene3D" id="2.40.30.170">
    <property type="match status" value="1"/>
</dbReference>
<organism evidence="8 9">
    <name type="scientific">Persicirhabdus sediminis</name>
    <dbReference type="NCBI Taxonomy" id="454144"/>
    <lineage>
        <taxon>Bacteria</taxon>
        <taxon>Pseudomonadati</taxon>
        <taxon>Verrucomicrobiota</taxon>
        <taxon>Verrucomicrobiia</taxon>
        <taxon>Verrucomicrobiales</taxon>
        <taxon>Verrucomicrobiaceae</taxon>
        <taxon>Persicirhabdus</taxon>
    </lineage>
</organism>
<dbReference type="GO" id="GO:0016020">
    <property type="term" value="C:membrane"/>
    <property type="evidence" value="ECO:0007669"/>
    <property type="project" value="InterPro"/>
</dbReference>
<protein>
    <submittedName>
        <fullName evidence="8">Efflux RND transporter periplasmic adaptor subunit</fullName>
    </submittedName>
</protein>
<dbReference type="PANTHER" id="PTHR30097">
    <property type="entry name" value="CATION EFFLUX SYSTEM PROTEIN CUSB"/>
    <property type="match status" value="1"/>
</dbReference>
<evidence type="ECO:0000256" key="4">
    <source>
        <dbReference type="SAM" id="SignalP"/>
    </source>
</evidence>
<sequence length="388" mass="41581">MKFFTAMAAAILSSAIISPAQEKGMSAEEIANTIILDDAKVRNLGIKVVETNEADFETTVFSIGRIEEIPRQHSVLSSRIAGRVVEINAVEGDTVSKGDVLVKVESRQPGSPPPVIELTSPQDGLVMLSHIRIGQPVEPANELMDISDLSTVWAVAQVPEKIVSQLKTGTQAHIRIPALGGTNFDGQLIRFDTQASRQGGTIGAIFQIPNPELKLRPGMRAEFSIVTSKRQNVMSVPRKAIQGDVAKREVFIKHFELENTYVRTPVVVGEMNDQYAEIINGLFPGDLVVTDGSYSLGFVGAGSGMSLKEALDAAHGHEHNEDGTIVTEEQKAARAGSDGHDHAEGSASSSQLIFMRIAVGILLVLLVASGIKSSKDAKTIAQLSKTKN</sequence>
<dbReference type="Pfam" id="PF25954">
    <property type="entry name" value="Beta-barrel_RND_2"/>
    <property type="match status" value="1"/>
</dbReference>
<dbReference type="GO" id="GO:0022857">
    <property type="term" value="F:transmembrane transporter activity"/>
    <property type="evidence" value="ECO:0007669"/>
    <property type="project" value="InterPro"/>
</dbReference>
<keyword evidence="9" id="KW-1185">Reference proteome</keyword>
<dbReference type="NCBIfam" id="TIGR01730">
    <property type="entry name" value="RND_mfp"/>
    <property type="match status" value="1"/>
</dbReference>
<feature type="domain" description="CzcB-like barrel-sandwich hybrid" evidence="6">
    <location>
        <begin position="75"/>
        <end position="148"/>
    </location>
</feature>
<comment type="caution">
    <text evidence="8">The sequence shown here is derived from an EMBL/GenBank/DDBJ whole genome shotgun (WGS) entry which is preliminary data.</text>
</comment>
<feature type="transmembrane region" description="Helical" evidence="3">
    <location>
        <begin position="353"/>
        <end position="371"/>
    </location>
</feature>
<evidence type="ECO:0000256" key="3">
    <source>
        <dbReference type="SAM" id="Phobius"/>
    </source>
</evidence>
<dbReference type="Gene3D" id="2.40.420.20">
    <property type="match status" value="1"/>
</dbReference>
<dbReference type="AlphaFoldDB" id="A0A8J7MKJ9"/>
<dbReference type="Pfam" id="PF25973">
    <property type="entry name" value="BSH_CzcB"/>
    <property type="match status" value="1"/>
</dbReference>